<comment type="caution">
    <text evidence="2">The sequence shown here is derived from an EMBL/GenBank/DDBJ whole genome shotgun (WGS) entry which is preliminary data.</text>
</comment>
<dbReference type="Proteomes" id="UP001596066">
    <property type="component" value="Unassembled WGS sequence"/>
</dbReference>
<protein>
    <recommendedName>
        <fullName evidence="4">NAD(+)--protein-arginine ADP-ribosyltransferase</fullName>
    </recommendedName>
</protein>
<reference evidence="3" key="1">
    <citation type="journal article" date="2019" name="Int. J. Syst. Evol. Microbiol.">
        <title>The Global Catalogue of Microorganisms (GCM) 10K type strain sequencing project: providing services to taxonomists for standard genome sequencing and annotation.</title>
        <authorList>
            <consortium name="The Broad Institute Genomics Platform"/>
            <consortium name="The Broad Institute Genome Sequencing Center for Infectious Disease"/>
            <person name="Wu L."/>
            <person name="Ma J."/>
        </authorList>
    </citation>
    <scope>NUCLEOTIDE SEQUENCE [LARGE SCALE GENOMIC DNA]</scope>
    <source>
        <strain evidence="3">CGMCC 4.1622</strain>
    </source>
</reference>
<gene>
    <name evidence="2" type="ORF">ACFPZF_08070</name>
</gene>
<evidence type="ECO:0000313" key="2">
    <source>
        <dbReference type="EMBL" id="MFC5641316.1"/>
    </source>
</evidence>
<dbReference type="RefSeq" id="WP_346143339.1">
    <property type="nucleotide sequence ID" value="NZ_BAAAUA010000013.1"/>
</dbReference>
<feature type="region of interest" description="Disordered" evidence="1">
    <location>
        <begin position="124"/>
        <end position="151"/>
    </location>
</feature>
<keyword evidence="3" id="KW-1185">Reference proteome</keyword>
<evidence type="ECO:0008006" key="4">
    <source>
        <dbReference type="Google" id="ProtNLM"/>
    </source>
</evidence>
<evidence type="ECO:0000256" key="1">
    <source>
        <dbReference type="SAM" id="MobiDB-lite"/>
    </source>
</evidence>
<evidence type="ECO:0000313" key="3">
    <source>
        <dbReference type="Proteomes" id="UP001596066"/>
    </source>
</evidence>
<dbReference type="EMBL" id="JBHSOC010000011">
    <property type="protein sequence ID" value="MFC5641316.1"/>
    <property type="molecule type" value="Genomic_DNA"/>
</dbReference>
<sequence>MPHPAVPVIHLHLRVKLQPFRENLHPRDGQGRFAHTPGASTDPLLERIRAAAARPARAPRSQPRFDEEEHGLVFRDGDSERVAQAYKANVVAALTRDLNDIPDDALLTDHDRIRLANVHNGYARAHHDPETGQLRTTGPSSPPPHPSWTQVSPEKARDILRSEAVNRMVATWAMTSNDEDPAALALQATARDHFGLQPAADWPSVDHLAQATADHQATHRLALEAFLTAMWDRTQTHLAEANLGSLTVFRGMSTPDGQPPAGWAADGSTLSDPALRPLSAFSLNPDVAHGFATEEGPGIVMSAIVPAGRIIATPATGIGCLDEGEVVVLAGPGTWHWQRAD</sequence>
<organism evidence="2 3">
    <name type="scientific">Kitasatospora cinereorecta</name>
    <dbReference type="NCBI Taxonomy" id="285560"/>
    <lineage>
        <taxon>Bacteria</taxon>
        <taxon>Bacillati</taxon>
        <taxon>Actinomycetota</taxon>
        <taxon>Actinomycetes</taxon>
        <taxon>Kitasatosporales</taxon>
        <taxon>Streptomycetaceae</taxon>
        <taxon>Kitasatospora</taxon>
    </lineage>
</organism>
<name>A0ABW0V626_9ACTN</name>
<proteinExistence type="predicted"/>
<accession>A0ABW0V626</accession>